<dbReference type="PANTHER" id="PTHR35807:SF1">
    <property type="entry name" value="TRANSCRIPTIONAL REGULATOR REDD"/>
    <property type="match status" value="1"/>
</dbReference>
<feature type="DNA-binding region" description="OmpR/PhoB-type" evidence="5">
    <location>
        <begin position="1"/>
        <end position="98"/>
    </location>
</feature>
<dbReference type="SUPFAM" id="SSF48452">
    <property type="entry name" value="TPR-like"/>
    <property type="match status" value="1"/>
</dbReference>
<dbReference type="Gene3D" id="1.25.40.10">
    <property type="entry name" value="Tetratricopeptide repeat domain"/>
    <property type="match status" value="1"/>
</dbReference>
<gene>
    <name evidence="7" type="ORF">GCM10022214_53550</name>
</gene>
<comment type="similarity">
    <text evidence="1">Belongs to the AfsR/DnrI/RedD regulatory family.</text>
</comment>
<dbReference type="EMBL" id="BAAAZG010000040">
    <property type="protein sequence ID" value="GAA4086692.1"/>
    <property type="molecule type" value="Genomic_DNA"/>
</dbReference>
<evidence type="ECO:0000256" key="2">
    <source>
        <dbReference type="ARBA" id="ARBA00023015"/>
    </source>
</evidence>
<evidence type="ECO:0000256" key="3">
    <source>
        <dbReference type="ARBA" id="ARBA00023125"/>
    </source>
</evidence>
<dbReference type="Gene3D" id="1.10.10.10">
    <property type="entry name" value="Winged helix-like DNA-binding domain superfamily/Winged helix DNA-binding domain"/>
    <property type="match status" value="1"/>
</dbReference>
<evidence type="ECO:0000256" key="1">
    <source>
        <dbReference type="ARBA" id="ARBA00005820"/>
    </source>
</evidence>
<evidence type="ECO:0000313" key="8">
    <source>
        <dbReference type="Proteomes" id="UP001500683"/>
    </source>
</evidence>
<dbReference type="InterPro" id="IPR036388">
    <property type="entry name" value="WH-like_DNA-bd_sf"/>
</dbReference>
<dbReference type="InterPro" id="IPR051677">
    <property type="entry name" value="AfsR-DnrI-RedD_regulator"/>
</dbReference>
<dbReference type="Proteomes" id="UP001500683">
    <property type="component" value="Unassembled WGS sequence"/>
</dbReference>
<dbReference type="InterPro" id="IPR016032">
    <property type="entry name" value="Sig_transdc_resp-reg_C-effctor"/>
</dbReference>
<dbReference type="InterPro" id="IPR005158">
    <property type="entry name" value="BTAD"/>
</dbReference>
<dbReference type="InterPro" id="IPR011990">
    <property type="entry name" value="TPR-like_helical_dom_sf"/>
</dbReference>
<evidence type="ECO:0000256" key="5">
    <source>
        <dbReference type="PROSITE-ProRule" id="PRU01091"/>
    </source>
</evidence>
<keyword evidence="2" id="KW-0805">Transcription regulation</keyword>
<proteinExistence type="inferred from homology"/>
<evidence type="ECO:0000256" key="4">
    <source>
        <dbReference type="ARBA" id="ARBA00023163"/>
    </source>
</evidence>
<reference evidence="8" key="1">
    <citation type="journal article" date="2019" name="Int. J. Syst. Evol. Microbiol.">
        <title>The Global Catalogue of Microorganisms (GCM) 10K type strain sequencing project: providing services to taxonomists for standard genome sequencing and annotation.</title>
        <authorList>
            <consortium name="The Broad Institute Genomics Platform"/>
            <consortium name="The Broad Institute Genome Sequencing Center for Infectious Disease"/>
            <person name="Wu L."/>
            <person name="Ma J."/>
        </authorList>
    </citation>
    <scope>NUCLEOTIDE SEQUENCE [LARGE SCALE GENOMIC DNA]</scope>
    <source>
        <strain evidence="8">JCM 16702</strain>
    </source>
</reference>
<dbReference type="PANTHER" id="PTHR35807">
    <property type="entry name" value="TRANSCRIPTIONAL REGULATOR REDD-RELATED"/>
    <property type="match status" value="1"/>
</dbReference>
<feature type="domain" description="OmpR/PhoB-type" evidence="6">
    <location>
        <begin position="1"/>
        <end position="98"/>
    </location>
</feature>
<dbReference type="PROSITE" id="PS51755">
    <property type="entry name" value="OMPR_PHOB"/>
    <property type="match status" value="1"/>
</dbReference>
<dbReference type="InterPro" id="IPR001867">
    <property type="entry name" value="OmpR/PhoB-type_DNA-bd"/>
</dbReference>
<evidence type="ECO:0000313" key="7">
    <source>
        <dbReference type="EMBL" id="GAA4086692.1"/>
    </source>
</evidence>
<evidence type="ECO:0000259" key="6">
    <source>
        <dbReference type="PROSITE" id="PS51755"/>
    </source>
</evidence>
<dbReference type="Pfam" id="PF00486">
    <property type="entry name" value="Trans_reg_C"/>
    <property type="match status" value="1"/>
</dbReference>
<accession>A0ABP7WDH9</accession>
<keyword evidence="4" id="KW-0804">Transcription</keyword>
<name>A0ABP7WDH9_9ACTN</name>
<keyword evidence="3 5" id="KW-0238">DNA-binding</keyword>
<sequence>MCPISFGVLGPFEAAFRGRLTRIPRGRQRLLLAALVLKANEVVSVEELLDRVWGDRLPDCPRGALQTCLTRVRQWLDAHEDGASEAIKTSSTGYVLQLRPADVDLLRFHGLVGEARAAGERGDRAAELAALTEALSLWRGPALSDVRSDSLQQEVVPRLAEDHLRTMEWRNEVGLALGRHREIVGDLRSMTACHPLRERFWRQLMLALCRCGRQAEALAAYQQVSTRLREEIGIDPGPELRNLHVAILRNDAAVMSEAAR</sequence>
<dbReference type="RefSeq" id="WP_344952830.1">
    <property type="nucleotide sequence ID" value="NZ_BAAAZG010000040.1"/>
</dbReference>
<organism evidence="7 8">
    <name type="scientific">Actinomadura miaoliensis</name>
    <dbReference type="NCBI Taxonomy" id="430685"/>
    <lineage>
        <taxon>Bacteria</taxon>
        <taxon>Bacillati</taxon>
        <taxon>Actinomycetota</taxon>
        <taxon>Actinomycetes</taxon>
        <taxon>Streptosporangiales</taxon>
        <taxon>Thermomonosporaceae</taxon>
        <taxon>Actinomadura</taxon>
    </lineage>
</organism>
<dbReference type="SUPFAM" id="SSF46894">
    <property type="entry name" value="C-terminal effector domain of the bipartite response regulators"/>
    <property type="match status" value="1"/>
</dbReference>
<dbReference type="SMART" id="SM00862">
    <property type="entry name" value="Trans_reg_C"/>
    <property type="match status" value="1"/>
</dbReference>
<dbReference type="SMART" id="SM01043">
    <property type="entry name" value="BTAD"/>
    <property type="match status" value="1"/>
</dbReference>
<dbReference type="CDD" id="cd15831">
    <property type="entry name" value="BTAD"/>
    <property type="match status" value="1"/>
</dbReference>
<dbReference type="Pfam" id="PF03704">
    <property type="entry name" value="BTAD"/>
    <property type="match status" value="1"/>
</dbReference>
<protein>
    <recommendedName>
        <fullName evidence="6">OmpR/PhoB-type domain-containing protein</fullName>
    </recommendedName>
</protein>
<keyword evidence="8" id="KW-1185">Reference proteome</keyword>
<comment type="caution">
    <text evidence="7">The sequence shown here is derived from an EMBL/GenBank/DDBJ whole genome shotgun (WGS) entry which is preliminary data.</text>
</comment>